<organism evidence="2 3">
    <name type="scientific">Nostocoides vanveenii</name>
    <dbReference type="NCBI Taxonomy" id="330835"/>
    <lineage>
        <taxon>Bacteria</taxon>
        <taxon>Bacillati</taxon>
        <taxon>Actinomycetota</taxon>
        <taxon>Actinomycetes</taxon>
        <taxon>Micrococcales</taxon>
        <taxon>Intrasporangiaceae</taxon>
        <taxon>Nostocoides</taxon>
    </lineage>
</organism>
<proteinExistence type="predicted"/>
<accession>A0ABP4WFF9</accession>
<gene>
    <name evidence="2" type="ORF">GCM10009810_11900</name>
</gene>
<dbReference type="RefSeq" id="WP_344063505.1">
    <property type="nucleotide sequence ID" value="NZ_BAAAPN010000032.1"/>
</dbReference>
<dbReference type="NCBIfam" id="TIGR01764">
    <property type="entry name" value="excise"/>
    <property type="match status" value="1"/>
</dbReference>
<comment type="caution">
    <text evidence="2">The sequence shown here is derived from an EMBL/GenBank/DDBJ whole genome shotgun (WGS) entry which is preliminary data.</text>
</comment>
<dbReference type="Proteomes" id="UP001501475">
    <property type="component" value="Unassembled WGS sequence"/>
</dbReference>
<evidence type="ECO:0000313" key="3">
    <source>
        <dbReference type="Proteomes" id="UP001501475"/>
    </source>
</evidence>
<dbReference type="Pfam" id="PF12728">
    <property type="entry name" value="HTH_17"/>
    <property type="match status" value="1"/>
</dbReference>
<reference evidence="3" key="1">
    <citation type="journal article" date="2019" name="Int. J. Syst. Evol. Microbiol.">
        <title>The Global Catalogue of Microorganisms (GCM) 10K type strain sequencing project: providing services to taxonomists for standard genome sequencing and annotation.</title>
        <authorList>
            <consortium name="The Broad Institute Genomics Platform"/>
            <consortium name="The Broad Institute Genome Sequencing Center for Infectious Disease"/>
            <person name="Wu L."/>
            <person name="Ma J."/>
        </authorList>
    </citation>
    <scope>NUCLEOTIDE SEQUENCE [LARGE SCALE GENOMIC DNA]</scope>
    <source>
        <strain evidence="3">JCM 15591</strain>
    </source>
</reference>
<sequence>MTGMAANTPSTPSLRLLPGGSVDVSELQRDYDRQMGVVAEALRTLGTIADRLALAAKAQDGPRVMRPVMSVTEAAECLGVSRSTMNRLIRSGQIPVQRFNSIPKILREDLDTYTRSGR</sequence>
<evidence type="ECO:0000259" key="1">
    <source>
        <dbReference type="Pfam" id="PF12728"/>
    </source>
</evidence>
<keyword evidence="3" id="KW-1185">Reference proteome</keyword>
<evidence type="ECO:0000313" key="2">
    <source>
        <dbReference type="EMBL" id="GAA1753643.1"/>
    </source>
</evidence>
<feature type="domain" description="Helix-turn-helix" evidence="1">
    <location>
        <begin position="68"/>
        <end position="116"/>
    </location>
</feature>
<dbReference type="SUPFAM" id="SSF46955">
    <property type="entry name" value="Putative DNA-binding domain"/>
    <property type="match status" value="1"/>
</dbReference>
<protein>
    <recommendedName>
        <fullName evidence="1">Helix-turn-helix domain-containing protein</fullName>
    </recommendedName>
</protein>
<dbReference type="InterPro" id="IPR041657">
    <property type="entry name" value="HTH_17"/>
</dbReference>
<dbReference type="InterPro" id="IPR010093">
    <property type="entry name" value="SinI_DNA-bd"/>
</dbReference>
<dbReference type="InterPro" id="IPR009061">
    <property type="entry name" value="DNA-bd_dom_put_sf"/>
</dbReference>
<dbReference type="EMBL" id="BAAAPN010000032">
    <property type="protein sequence ID" value="GAA1753643.1"/>
    <property type="molecule type" value="Genomic_DNA"/>
</dbReference>
<name>A0ABP4WFF9_9MICO</name>